<reference evidence="2" key="2">
    <citation type="journal article" date="2018" name="Syst. Appl. Microbiol.">
        <title>A new symbiotic nanoarchaeote (Candidatus Nanoclepta minutus) and its host (Zestosphaera tikiterensis gen. nov., sp. nov.) from a New Zealand hot spring.</title>
        <authorList>
            <person name="St John E."/>
            <person name="Liu Y."/>
            <person name="Podar M."/>
            <person name="Stott M.B."/>
            <person name="Meneghin J."/>
            <person name="Chen Z."/>
            <person name="Lagutin K."/>
            <person name="Mitchell K."/>
            <person name="Reysenbach A.L."/>
        </authorList>
    </citation>
    <scope>NUCLEOTIDE SEQUENCE [LARGE SCALE GENOMIC DNA]</scope>
    <source>
        <strain evidence="2">NZ3</strain>
    </source>
</reference>
<evidence type="ECO:0000313" key="3">
    <source>
        <dbReference type="Proteomes" id="UP000244093"/>
    </source>
</evidence>
<proteinExistence type="predicted"/>
<gene>
    <name evidence="2" type="ORF">B7O98_03950</name>
</gene>
<dbReference type="Pfam" id="PF01909">
    <property type="entry name" value="NTP_transf_2"/>
    <property type="match status" value="1"/>
</dbReference>
<dbReference type="InterPro" id="IPR002934">
    <property type="entry name" value="Polymerase_NTP_transf_dom"/>
</dbReference>
<evidence type="ECO:0000313" key="2">
    <source>
        <dbReference type="EMBL" id="PUA33580.1"/>
    </source>
</evidence>
<dbReference type="AlphaFoldDB" id="A0A2R7Y7R4"/>
<evidence type="ECO:0000259" key="1">
    <source>
        <dbReference type="Pfam" id="PF01909"/>
    </source>
</evidence>
<dbReference type="SUPFAM" id="SSF81301">
    <property type="entry name" value="Nucleotidyltransferase"/>
    <property type="match status" value="1"/>
</dbReference>
<organism evidence="2 3">
    <name type="scientific">Zestosphaera tikiterensis</name>
    <dbReference type="NCBI Taxonomy" id="1973259"/>
    <lineage>
        <taxon>Archaea</taxon>
        <taxon>Thermoproteota</taxon>
        <taxon>Thermoprotei</taxon>
        <taxon>Desulfurococcales</taxon>
        <taxon>Desulfurococcaceae</taxon>
        <taxon>Zestosphaera</taxon>
    </lineage>
</organism>
<dbReference type="GO" id="GO:0016779">
    <property type="term" value="F:nucleotidyltransferase activity"/>
    <property type="evidence" value="ECO:0007669"/>
    <property type="project" value="InterPro"/>
</dbReference>
<accession>A0A2R7Y7R4</accession>
<dbReference type="Proteomes" id="UP000244093">
    <property type="component" value="Unassembled WGS sequence"/>
</dbReference>
<protein>
    <recommendedName>
        <fullName evidence="1">Polymerase nucleotidyl transferase domain-containing protein</fullName>
    </recommendedName>
</protein>
<dbReference type="EMBL" id="NBVN01000002">
    <property type="protein sequence ID" value="PUA33580.1"/>
    <property type="molecule type" value="Genomic_DNA"/>
</dbReference>
<reference evidence="2" key="1">
    <citation type="submission" date="2017-04" db="EMBL/GenBank/DDBJ databases">
        <authorList>
            <person name="Afonso C.L."/>
            <person name="Miller P.J."/>
            <person name="Scott M.A."/>
            <person name="Spackman E."/>
            <person name="Goraichik I."/>
            <person name="Dimitrov K.M."/>
            <person name="Suarez D.L."/>
            <person name="Swayne D.E."/>
        </authorList>
    </citation>
    <scope>NUCLEOTIDE SEQUENCE</scope>
    <source>
        <strain evidence="2">NZ3</strain>
    </source>
</reference>
<comment type="caution">
    <text evidence="2">The sequence shown here is derived from an EMBL/GenBank/DDBJ whole genome shotgun (WGS) entry which is preliminary data.</text>
</comment>
<feature type="domain" description="Polymerase nucleotidyl transferase" evidence="1">
    <location>
        <begin position="140"/>
        <end position="225"/>
    </location>
</feature>
<dbReference type="InterPro" id="IPR043519">
    <property type="entry name" value="NT_sf"/>
</dbReference>
<name>A0A2R7Y7R4_9CREN</name>
<sequence>MRPTFNGVVLTIPPYFGFGRDYFLDHDLVIDKDGRIYVVVGNKHPPDALIAYLKYVPTTSKTLWKGVFTYYERVLREYSAADLQRVMFAYGGYRYDSTLNTLVPYVKKDHIGLWLKPEEKLMELRRRVKDLIEETAVEAAEFVASRSGVNPRKLGIGGSILAGIHGPHSDIDLIVYGCKEAIDVVETRDLGLSEVSESVYKEKIVKELKLAGLNPGLYEVFKPFRKYYMFRGFNVTISFVNEFSGRYGDEVLTPLKPVEAVIEVVENDCRALFYPSYASVVKVKTSSLGDVGIDGIVCYNGFFNSLLYRGGVLKVKGLLEVSKPSGKHYVVVGVKEGQSYILPQHL</sequence>